<evidence type="ECO:0000313" key="1">
    <source>
        <dbReference type="EMBL" id="CAB4918769.1"/>
    </source>
</evidence>
<proteinExistence type="predicted"/>
<sequence>MKPRKLAPSDWFHLGSRIELHRARPQRDHCSVESEIDIGKLPQVTHHLGLAVVGREIRMIEITRGALTRNRDRLIRGRIEFGNRYVVCPRAGQKRSDSHWSCGLVERNRNGVCVDTSQFEAC</sequence>
<protein>
    <submittedName>
        <fullName evidence="1">Unannotated protein</fullName>
    </submittedName>
</protein>
<name>A0A6J7HSR4_9ZZZZ</name>
<dbReference type="AlphaFoldDB" id="A0A6J7HSR4"/>
<reference evidence="1" key="1">
    <citation type="submission" date="2020-05" db="EMBL/GenBank/DDBJ databases">
        <authorList>
            <person name="Chiriac C."/>
            <person name="Salcher M."/>
            <person name="Ghai R."/>
            <person name="Kavagutti S V."/>
        </authorList>
    </citation>
    <scope>NUCLEOTIDE SEQUENCE</scope>
</reference>
<accession>A0A6J7HSR4</accession>
<gene>
    <name evidence="1" type="ORF">UFOPK3708_00130</name>
</gene>
<organism evidence="1">
    <name type="scientific">freshwater metagenome</name>
    <dbReference type="NCBI Taxonomy" id="449393"/>
    <lineage>
        <taxon>unclassified sequences</taxon>
        <taxon>metagenomes</taxon>
        <taxon>ecological metagenomes</taxon>
    </lineage>
</organism>
<dbReference type="EMBL" id="CAFBNA010000003">
    <property type="protein sequence ID" value="CAB4918769.1"/>
    <property type="molecule type" value="Genomic_DNA"/>
</dbReference>